<accession>A0A8J5QFJ9</accession>
<dbReference type="AlphaFoldDB" id="A0A8J5QFJ9"/>
<evidence type="ECO:0000313" key="9">
    <source>
        <dbReference type="Proteomes" id="UP000694255"/>
    </source>
</evidence>
<evidence type="ECO:0000256" key="2">
    <source>
        <dbReference type="ARBA" id="ARBA00022705"/>
    </source>
</evidence>
<proteinExistence type="predicted"/>
<feature type="region of interest" description="Disordered" evidence="5">
    <location>
        <begin position="95"/>
        <end position="124"/>
    </location>
</feature>
<dbReference type="GO" id="GO:0006270">
    <property type="term" value="P:DNA replication initiation"/>
    <property type="evidence" value="ECO:0007669"/>
    <property type="project" value="TreeGrafter"/>
</dbReference>
<comment type="caution">
    <text evidence="8">The sequence shown here is derived from an EMBL/GenBank/DDBJ whole genome shotgun (WGS) entry which is preliminary data.</text>
</comment>
<feature type="domain" description="ORC1/DEAH AAA+ ATPase" evidence="6">
    <location>
        <begin position="196"/>
        <end position="336"/>
    </location>
</feature>
<comment type="subcellular location">
    <subcellularLocation>
        <location evidence="1">Nucleus</location>
    </subcellularLocation>
</comment>
<sequence length="611" mass="69949">MARNQIPEDDFADEFGPIKELSSQELRKDEFYQRFKRDDNKASSSSSTTTASRASKLIGRIFKPKPTKREGSKKKFDIRNLKIKNSKKYDLIRNIKITNSSKSPDPEKDNDPVPDAASTSDNEEIITNPDTIEVDHVPVSSIIDEISREHDIKFIKQQILSQLNGNFANLKDSSLFDKYADLYKILESTIRDKEGHSALIIGPRSCGKTSMANLAIAELREKYKDEFVAIRLNAMVHTADNVALREIAKQLDVKLKEVDVLDSDESNLFEQKSINETFANILETLDRDDTVKKSERLSIVFVIDEFEKFAMSHKQTLLYNLLDLAQNGKTPICVVGLSTKITARELLEKRVNSRFSQRVISIIHETSLEEFWRNARLGLILGETQIQALSEPTYGEEWNDKIEELYNAEDGILKKLVARNYYTIKDYRDFNISCRLAISRISTSQPYPNAQDFAVYPLHSMTNNVQGLIQSLSNLELLMVIAAARWIEKFELQTINFNLAYLEYKEMMKNFNVNITSSTSTESRLTNNLRINQKIWSEKVLGNCWENIYKMGLLLDSGGVTTNSEGHIINNVNLHKNLIIEENKMVQLDVTLDELRDSLQDSNIYKKLTQL</sequence>
<feature type="compositionally biased region" description="Basic and acidic residues" evidence="5">
    <location>
        <begin position="25"/>
        <end position="41"/>
    </location>
</feature>
<evidence type="ECO:0000256" key="1">
    <source>
        <dbReference type="ARBA" id="ARBA00004123"/>
    </source>
</evidence>
<keyword evidence="4" id="KW-0539">Nucleus</keyword>
<gene>
    <name evidence="8" type="ORF">J8A68_001666</name>
</gene>
<dbReference type="GeneID" id="73468467"/>
<dbReference type="PANTHER" id="PTHR12087">
    <property type="entry name" value="ORIGIN RECOGNITION COMPLEX SUBUNIT 4"/>
    <property type="match status" value="1"/>
</dbReference>
<dbReference type="PANTHER" id="PTHR12087:SF0">
    <property type="entry name" value="ORIGIN RECOGNITION COMPLEX SUBUNIT 4"/>
    <property type="match status" value="1"/>
</dbReference>
<dbReference type="InterPro" id="IPR016527">
    <property type="entry name" value="ORC4"/>
</dbReference>
<keyword evidence="2" id="KW-0235">DNA replication</keyword>
<dbReference type="Proteomes" id="UP000694255">
    <property type="component" value="Unassembled WGS sequence"/>
</dbReference>
<dbReference type="InterPro" id="IPR049945">
    <property type="entry name" value="AAA_22"/>
</dbReference>
<dbReference type="Pfam" id="PF14629">
    <property type="entry name" value="ORC4_C"/>
    <property type="match status" value="1"/>
</dbReference>
<dbReference type="InterPro" id="IPR032705">
    <property type="entry name" value="ORC4_C"/>
</dbReference>
<dbReference type="GO" id="GO:0003688">
    <property type="term" value="F:DNA replication origin binding"/>
    <property type="evidence" value="ECO:0007669"/>
    <property type="project" value="TreeGrafter"/>
</dbReference>
<keyword evidence="9" id="KW-1185">Reference proteome</keyword>
<evidence type="ECO:0000259" key="7">
    <source>
        <dbReference type="Pfam" id="PF14629"/>
    </source>
</evidence>
<feature type="compositionally biased region" description="Low complexity" evidence="5">
    <location>
        <begin position="42"/>
        <end position="55"/>
    </location>
</feature>
<feature type="domain" description="Origin recognition complex subunit 4 C-terminal" evidence="7">
    <location>
        <begin position="374"/>
        <end position="598"/>
    </location>
</feature>
<evidence type="ECO:0000259" key="6">
    <source>
        <dbReference type="Pfam" id="PF13401"/>
    </source>
</evidence>
<dbReference type="FunFam" id="3.40.50.300:FF:001499">
    <property type="entry name" value="Origin recognition complex subunit 4, putative"/>
    <property type="match status" value="1"/>
</dbReference>
<dbReference type="GO" id="GO:0016887">
    <property type="term" value="F:ATP hydrolysis activity"/>
    <property type="evidence" value="ECO:0007669"/>
    <property type="project" value="InterPro"/>
</dbReference>
<feature type="region of interest" description="Disordered" evidence="5">
    <location>
        <begin position="1"/>
        <end position="74"/>
    </location>
</feature>
<evidence type="ECO:0000313" key="8">
    <source>
        <dbReference type="EMBL" id="KAG7664784.1"/>
    </source>
</evidence>
<evidence type="ECO:0000256" key="3">
    <source>
        <dbReference type="ARBA" id="ARBA00023125"/>
    </source>
</evidence>
<name>A0A8J5QFJ9_9ASCO</name>
<dbReference type="EMBL" id="JAGSYN010000064">
    <property type="protein sequence ID" value="KAG7664784.1"/>
    <property type="molecule type" value="Genomic_DNA"/>
</dbReference>
<dbReference type="GO" id="GO:0005664">
    <property type="term" value="C:nuclear origin of replication recognition complex"/>
    <property type="evidence" value="ECO:0007669"/>
    <property type="project" value="TreeGrafter"/>
</dbReference>
<organism evidence="8 9">
    <name type="scientific">[Candida] subhashii</name>
    <dbReference type="NCBI Taxonomy" id="561895"/>
    <lineage>
        <taxon>Eukaryota</taxon>
        <taxon>Fungi</taxon>
        <taxon>Dikarya</taxon>
        <taxon>Ascomycota</taxon>
        <taxon>Saccharomycotina</taxon>
        <taxon>Pichiomycetes</taxon>
        <taxon>Debaryomycetaceae</taxon>
        <taxon>Spathaspora</taxon>
    </lineage>
</organism>
<reference evidence="8 9" key="1">
    <citation type="journal article" date="2021" name="DNA Res.">
        <title>Genome analysis of Candida subhashii reveals its hybrid nature and dual mitochondrial genome conformations.</title>
        <authorList>
            <person name="Mixao V."/>
            <person name="Hegedusova E."/>
            <person name="Saus E."/>
            <person name="Pryszcz L.P."/>
            <person name="Cillingova A."/>
            <person name="Nosek J."/>
            <person name="Gabaldon T."/>
        </authorList>
    </citation>
    <scope>NUCLEOTIDE SEQUENCE [LARGE SCALE GENOMIC DNA]</scope>
    <source>
        <strain evidence="8 9">CBS 10753</strain>
    </source>
</reference>
<protein>
    <submittedName>
        <fullName evidence="8">ORC4</fullName>
    </submittedName>
</protein>
<evidence type="ECO:0000256" key="4">
    <source>
        <dbReference type="ARBA" id="ARBA00023242"/>
    </source>
</evidence>
<keyword evidence="3" id="KW-0238">DNA-binding</keyword>
<dbReference type="RefSeq" id="XP_049265016.1">
    <property type="nucleotide sequence ID" value="XM_049405342.1"/>
</dbReference>
<dbReference type="Pfam" id="PF13401">
    <property type="entry name" value="AAA_22"/>
    <property type="match status" value="1"/>
</dbReference>
<evidence type="ECO:0000256" key="5">
    <source>
        <dbReference type="SAM" id="MobiDB-lite"/>
    </source>
</evidence>
<dbReference type="OrthoDB" id="343623at2759"/>